<accession>A0A014QCZ4</accession>
<comment type="caution">
    <text evidence="1">The sequence shown here is derived from an EMBL/GenBank/DDBJ whole genome shotgun (WGS) entry which is preliminary data.</text>
</comment>
<proteinExistence type="predicted"/>
<reference evidence="1 2" key="1">
    <citation type="submission" date="2014-01" db="EMBL/GenBank/DDBJ databases">
        <title>Interspecies Systems Biology Uncovers Metabolites Affecting C. elegans Gene Expression and Life History Traits.</title>
        <authorList>
            <person name="Watson E."/>
            <person name="Macneil L.T."/>
            <person name="Ritter A.D."/>
            <person name="Yilmaz L.S."/>
            <person name="Rosebrock A.P."/>
            <person name="Caudy A.A."/>
            <person name="Walhout A.J."/>
        </authorList>
    </citation>
    <scope>NUCLEOTIDE SEQUENCE [LARGE SCALE GENOMIC DNA]</scope>
    <source>
        <strain evidence="1 2">DA1877</strain>
    </source>
</reference>
<dbReference type="Proteomes" id="UP000020766">
    <property type="component" value="Unassembled WGS sequence"/>
</dbReference>
<dbReference type="PATRIC" id="fig|1457173.3.peg.964"/>
<keyword evidence="2" id="KW-1185">Reference proteome</keyword>
<name>A0A014QCZ4_9BURK</name>
<dbReference type="STRING" id="225991.MA05_15940"/>
<dbReference type="AlphaFoldDB" id="A0A014QCZ4"/>
<dbReference type="EMBL" id="JBOK01000004">
    <property type="protein sequence ID" value="EXU81072.1"/>
    <property type="molecule type" value="Genomic_DNA"/>
</dbReference>
<evidence type="ECO:0000313" key="1">
    <source>
        <dbReference type="EMBL" id="EXU81072.1"/>
    </source>
</evidence>
<gene>
    <name evidence="1" type="ORF">AX13_13185</name>
</gene>
<sequence>METRPIAPAMTSAYQARDVVNAPSIKQHIQQRSAARGDADEVAAWLANHFYRHVVGNLLADAPAVLRIDDAQQLQELAGLQEPARWVLERLARQQAGEALPALWWIQPDSAAVLTLETRLVEFLSTRKGTSLEGKLQRINCPQALARWTLEHLAFEKKQNSGRVAHSQHAVQGLLRGQHGTFVEFDARSPQLRQEMAYESQMMGHCVGQFANRQGFSGGYGEHYATGLESGRMRLFSYRTGSAQPRITVNAYVQADGSLQIEQIKGKQNRPPIARYAADVVGLLNHLPLNDEVPEDALAMGIVRRPPELLQAHPGLAPWCTVQALRTDDEQLWLVQQHPRLLPLLELHSPLVQWMVAARKDAVGHEALERMHLSPALQQTLLLAKQRPGRTGVRA</sequence>
<evidence type="ECO:0008006" key="3">
    <source>
        <dbReference type="Google" id="ProtNLM"/>
    </source>
</evidence>
<evidence type="ECO:0000313" key="2">
    <source>
        <dbReference type="Proteomes" id="UP000020766"/>
    </source>
</evidence>
<protein>
    <recommendedName>
        <fullName evidence="3">Collagen alpha-1(I) chain</fullName>
    </recommendedName>
</protein>
<organism evidence="1 2">
    <name type="scientific">Comamonas aquatica DA1877</name>
    <dbReference type="NCBI Taxonomy" id="1457173"/>
    <lineage>
        <taxon>Bacteria</taxon>
        <taxon>Pseudomonadati</taxon>
        <taxon>Pseudomonadota</taxon>
        <taxon>Betaproteobacteria</taxon>
        <taxon>Burkholderiales</taxon>
        <taxon>Comamonadaceae</taxon>
        <taxon>Comamonas</taxon>
    </lineage>
</organism>